<dbReference type="EMBL" id="LCFB01000010">
    <property type="protein sequence ID" value="KKS85137.1"/>
    <property type="molecule type" value="Genomic_DNA"/>
</dbReference>
<dbReference type="STRING" id="1618436.UV59_C0010G0008"/>
<protein>
    <submittedName>
        <fullName evidence="1">Uncharacterized protein</fullName>
    </submittedName>
</protein>
<name>A0A0G1CI24_9BACT</name>
<accession>A0A0G1CI24</accession>
<organism evidence="1 2">
    <name type="scientific">Candidatus Gottesmanbacteria bacterium GW2011_GWA1_43_11</name>
    <dbReference type="NCBI Taxonomy" id="1618436"/>
    <lineage>
        <taxon>Bacteria</taxon>
        <taxon>Candidatus Gottesmaniibacteriota</taxon>
    </lineage>
</organism>
<dbReference type="InterPro" id="IPR029058">
    <property type="entry name" value="AB_hydrolase_fold"/>
</dbReference>
<gene>
    <name evidence="1" type="ORF">UV59_C0010G0008</name>
</gene>
<dbReference type="Gene3D" id="3.40.50.1820">
    <property type="entry name" value="alpha/beta hydrolase"/>
    <property type="match status" value="1"/>
</dbReference>
<reference evidence="1 2" key="1">
    <citation type="journal article" date="2015" name="Nature">
        <title>rRNA introns, odd ribosomes, and small enigmatic genomes across a large radiation of phyla.</title>
        <authorList>
            <person name="Brown C.T."/>
            <person name="Hug L.A."/>
            <person name="Thomas B.C."/>
            <person name="Sharon I."/>
            <person name="Castelle C.J."/>
            <person name="Singh A."/>
            <person name="Wilkins M.J."/>
            <person name="Williams K.H."/>
            <person name="Banfield J.F."/>
        </authorList>
    </citation>
    <scope>NUCLEOTIDE SEQUENCE [LARGE SCALE GENOMIC DNA]</scope>
</reference>
<dbReference type="SUPFAM" id="SSF53474">
    <property type="entry name" value="alpha/beta-Hydrolases"/>
    <property type="match status" value="1"/>
</dbReference>
<sequence>MHGRHNICYNPDNNSLSLEWPCNPPFESIPNYRGYDYIAKVLASHGFIVVSVSTNGIIRSEDQQNIFGGRLVPDFGMSARAELLQRHLAIWEELNDDGFVDEVGFSPFDTRFVGKVDLSNVGTMGHSRGGEGVIRHFILNGEQGSPYRIRAVMPLAPVDFNRFVINNVPTAILLPYCDGDQK</sequence>
<evidence type="ECO:0000313" key="2">
    <source>
        <dbReference type="Proteomes" id="UP000034543"/>
    </source>
</evidence>
<dbReference type="Proteomes" id="UP000034543">
    <property type="component" value="Unassembled WGS sequence"/>
</dbReference>
<proteinExistence type="predicted"/>
<comment type="caution">
    <text evidence="1">The sequence shown here is derived from an EMBL/GenBank/DDBJ whole genome shotgun (WGS) entry which is preliminary data.</text>
</comment>
<evidence type="ECO:0000313" key="1">
    <source>
        <dbReference type="EMBL" id="KKS85137.1"/>
    </source>
</evidence>
<dbReference type="AlphaFoldDB" id="A0A0G1CI24"/>